<dbReference type="InterPro" id="IPR001367">
    <property type="entry name" value="Fe_dep_repressor"/>
</dbReference>
<dbReference type="Gene3D" id="1.10.60.10">
    <property type="entry name" value="Iron dependent repressor, metal binding and dimerisation domain"/>
    <property type="match status" value="1"/>
</dbReference>
<comment type="similarity">
    <text evidence="2">Belongs to the DtxR/MntR family.</text>
</comment>
<accession>A0A1M6Z9W8</accession>
<keyword evidence="10" id="KW-0464">Manganese</keyword>
<evidence type="ECO:0000256" key="10">
    <source>
        <dbReference type="ARBA" id="ARBA00023211"/>
    </source>
</evidence>
<sequence length="155" mass="18234">MSDQEFYTFREYLRSEHEDLSPSAEDYLEMIYRLARDSGYTRAGDLAQALNVQPPSVTSMVKKLAELSLIKYEKYGVITLEPRGVIKGKALLTRHNLVENFLKFLDIKNGLLEETEKIEHTMNEEILCGIQDLLDFFENNTEMNDKFRQYRNRQR</sequence>
<proteinExistence type="inferred from homology"/>
<evidence type="ECO:0000259" key="12">
    <source>
        <dbReference type="PROSITE" id="PS50944"/>
    </source>
</evidence>
<keyword evidence="6" id="KW-0805">Transcription regulation</keyword>
<evidence type="ECO:0000256" key="8">
    <source>
        <dbReference type="ARBA" id="ARBA00023159"/>
    </source>
</evidence>
<evidence type="ECO:0000256" key="2">
    <source>
        <dbReference type="ARBA" id="ARBA00007871"/>
    </source>
</evidence>
<comment type="subcellular location">
    <subcellularLocation>
        <location evidence="1">Cytoplasm</location>
    </subcellularLocation>
</comment>
<evidence type="ECO:0000256" key="7">
    <source>
        <dbReference type="ARBA" id="ARBA00023125"/>
    </source>
</evidence>
<dbReference type="PANTHER" id="PTHR33238">
    <property type="entry name" value="IRON (METAL) DEPENDENT REPRESSOR, DTXR FAMILY"/>
    <property type="match status" value="1"/>
</dbReference>
<keyword evidence="14" id="KW-1185">Reference proteome</keyword>
<dbReference type="EMBL" id="FRAC01000028">
    <property type="protein sequence ID" value="SHL27264.1"/>
    <property type="molecule type" value="Genomic_DNA"/>
</dbReference>
<dbReference type="SMART" id="SM00529">
    <property type="entry name" value="HTH_DTXR"/>
    <property type="match status" value="1"/>
</dbReference>
<reference evidence="13 14" key="1">
    <citation type="submission" date="2016-11" db="EMBL/GenBank/DDBJ databases">
        <authorList>
            <person name="Jaros S."/>
            <person name="Januszkiewicz K."/>
            <person name="Wedrychowicz H."/>
        </authorList>
    </citation>
    <scope>NUCLEOTIDE SEQUENCE [LARGE SCALE GENOMIC DNA]</scope>
    <source>
        <strain evidence="13 14">DSM 15929</strain>
    </source>
</reference>
<name>A0A1M6Z9W8_9FIRM</name>
<evidence type="ECO:0000256" key="3">
    <source>
        <dbReference type="ARBA" id="ARBA00011738"/>
    </source>
</evidence>
<dbReference type="InterPro" id="IPR036388">
    <property type="entry name" value="WH-like_DNA-bd_sf"/>
</dbReference>
<organism evidence="13 14">
    <name type="scientific">Anaerocolumna jejuensis DSM 15929</name>
    <dbReference type="NCBI Taxonomy" id="1121322"/>
    <lineage>
        <taxon>Bacteria</taxon>
        <taxon>Bacillati</taxon>
        <taxon>Bacillota</taxon>
        <taxon>Clostridia</taxon>
        <taxon>Lachnospirales</taxon>
        <taxon>Lachnospiraceae</taxon>
        <taxon>Anaerocolumna</taxon>
    </lineage>
</organism>
<keyword evidence="8" id="KW-0010">Activator</keyword>
<dbReference type="Pfam" id="PF01325">
    <property type="entry name" value="Fe_dep_repress"/>
    <property type="match status" value="1"/>
</dbReference>
<dbReference type="RefSeq" id="WP_073279299.1">
    <property type="nucleotide sequence ID" value="NZ_FRAC01000028.1"/>
</dbReference>
<gene>
    <name evidence="13" type="ORF">SAMN02745136_04521</name>
</gene>
<dbReference type="Proteomes" id="UP000184386">
    <property type="component" value="Unassembled WGS sequence"/>
</dbReference>
<dbReference type="InterPro" id="IPR022687">
    <property type="entry name" value="HTH_DTXR"/>
</dbReference>
<comment type="subunit">
    <text evidence="3">Homodimer.</text>
</comment>
<keyword evidence="4" id="KW-0963">Cytoplasm</keyword>
<dbReference type="GO" id="GO:0005737">
    <property type="term" value="C:cytoplasm"/>
    <property type="evidence" value="ECO:0007669"/>
    <property type="project" value="UniProtKB-SubCell"/>
</dbReference>
<dbReference type="STRING" id="1121322.SAMN02745136_04521"/>
<keyword evidence="5" id="KW-0678">Repressor</keyword>
<dbReference type="PANTHER" id="PTHR33238:SF11">
    <property type="entry name" value="TRANSCRIPTIONAL REGULATOR MNTR"/>
    <property type="match status" value="1"/>
</dbReference>
<evidence type="ECO:0000256" key="6">
    <source>
        <dbReference type="ARBA" id="ARBA00023015"/>
    </source>
</evidence>
<evidence type="ECO:0000256" key="4">
    <source>
        <dbReference type="ARBA" id="ARBA00022490"/>
    </source>
</evidence>
<keyword evidence="9" id="KW-0804">Transcription</keyword>
<protein>
    <recommendedName>
        <fullName evidence="11">Manganese transport regulator</fullName>
    </recommendedName>
</protein>
<dbReference type="InterPro" id="IPR036421">
    <property type="entry name" value="Fe_dep_repressor_sf"/>
</dbReference>
<dbReference type="AlphaFoldDB" id="A0A1M6Z9W8"/>
<dbReference type="InterPro" id="IPR022689">
    <property type="entry name" value="Iron_dep_repressor"/>
</dbReference>
<evidence type="ECO:0000256" key="11">
    <source>
        <dbReference type="ARBA" id="ARBA00032593"/>
    </source>
</evidence>
<dbReference type="GO" id="GO:0046914">
    <property type="term" value="F:transition metal ion binding"/>
    <property type="evidence" value="ECO:0007669"/>
    <property type="project" value="InterPro"/>
</dbReference>
<evidence type="ECO:0000256" key="5">
    <source>
        <dbReference type="ARBA" id="ARBA00022491"/>
    </source>
</evidence>
<evidence type="ECO:0000313" key="14">
    <source>
        <dbReference type="Proteomes" id="UP000184386"/>
    </source>
</evidence>
<evidence type="ECO:0000256" key="1">
    <source>
        <dbReference type="ARBA" id="ARBA00004496"/>
    </source>
</evidence>
<dbReference type="GO" id="GO:0046983">
    <property type="term" value="F:protein dimerization activity"/>
    <property type="evidence" value="ECO:0007669"/>
    <property type="project" value="InterPro"/>
</dbReference>
<dbReference type="SUPFAM" id="SSF47979">
    <property type="entry name" value="Iron-dependent repressor protein, dimerization domain"/>
    <property type="match status" value="1"/>
</dbReference>
<dbReference type="GO" id="GO:0003700">
    <property type="term" value="F:DNA-binding transcription factor activity"/>
    <property type="evidence" value="ECO:0007669"/>
    <property type="project" value="InterPro"/>
</dbReference>
<dbReference type="Gene3D" id="1.10.10.10">
    <property type="entry name" value="Winged helix-like DNA-binding domain superfamily/Winged helix DNA-binding domain"/>
    <property type="match status" value="1"/>
</dbReference>
<dbReference type="SUPFAM" id="SSF46785">
    <property type="entry name" value="Winged helix' DNA-binding domain"/>
    <property type="match status" value="1"/>
</dbReference>
<dbReference type="InterPro" id="IPR050536">
    <property type="entry name" value="DtxR_MntR_Metal-Reg"/>
</dbReference>
<dbReference type="Pfam" id="PF02742">
    <property type="entry name" value="Fe_dep_repr_C"/>
    <property type="match status" value="1"/>
</dbReference>
<feature type="domain" description="HTH dtxR-type" evidence="12">
    <location>
        <begin position="20"/>
        <end position="81"/>
    </location>
</feature>
<evidence type="ECO:0000256" key="9">
    <source>
        <dbReference type="ARBA" id="ARBA00023163"/>
    </source>
</evidence>
<dbReference type="PROSITE" id="PS50944">
    <property type="entry name" value="HTH_DTXR"/>
    <property type="match status" value="1"/>
</dbReference>
<dbReference type="InterPro" id="IPR036390">
    <property type="entry name" value="WH_DNA-bd_sf"/>
</dbReference>
<keyword evidence="7" id="KW-0238">DNA-binding</keyword>
<evidence type="ECO:0000313" key="13">
    <source>
        <dbReference type="EMBL" id="SHL27264.1"/>
    </source>
</evidence>
<dbReference type="OrthoDB" id="9791355at2"/>
<dbReference type="GO" id="GO:0003677">
    <property type="term" value="F:DNA binding"/>
    <property type="evidence" value="ECO:0007669"/>
    <property type="project" value="UniProtKB-KW"/>
</dbReference>